<proteinExistence type="predicted"/>
<keyword evidence="1" id="KW-1185">Reference proteome</keyword>
<protein>
    <submittedName>
        <fullName evidence="2">Uncharacterized protein</fullName>
    </submittedName>
</protein>
<dbReference type="Proteomes" id="UP000887574">
    <property type="component" value="Unplaced"/>
</dbReference>
<evidence type="ECO:0000313" key="1">
    <source>
        <dbReference type="Proteomes" id="UP000887574"/>
    </source>
</evidence>
<dbReference type="AlphaFoldDB" id="A0A915CKD7"/>
<reference evidence="2" key="1">
    <citation type="submission" date="2022-11" db="UniProtKB">
        <authorList>
            <consortium name="WormBaseParasite"/>
        </authorList>
    </citation>
    <scope>IDENTIFICATION</scope>
</reference>
<evidence type="ECO:0000313" key="2">
    <source>
        <dbReference type="WBParaSite" id="jg10076"/>
    </source>
</evidence>
<organism evidence="1 2">
    <name type="scientific">Ditylenchus dipsaci</name>
    <dbReference type="NCBI Taxonomy" id="166011"/>
    <lineage>
        <taxon>Eukaryota</taxon>
        <taxon>Metazoa</taxon>
        <taxon>Ecdysozoa</taxon>
        <taxon>Nematoda</taxon>
        <taxon>Chromadorea</taxon>
        <taxon>Rhabditida</taxon>
        <taxon>Tylenchina</taxon>
        <taxon>Tylenchomorpha</taxon>
        <taxon>Sphaerularioidea</taxon>
        <taxon>Anguinidae</taxon>
        <taxon>Anguininae</taxon>
        <taxon>Ditylenchus</taxon>
    </lineage>
</organism>
<sequence length="72" mass="8013">MRIRPNANVSNVNPPLLISNTKMFCLRVELLQLLPGSPQPVTMYRPLGSMMLTLAFKNMDEALCACCDLKMG</sequence>
<accession>A0A915CKD7</accession>
<dbReference type="WBParaSite" id="jg10076">
    <property type="protein sequence ID" value="jg10076"/>
    <property type="gene ID" value="jg10076"/>
</dbReference>
<name>A0A915CKD7_9BILA</name>